<sequence>MKNTAIKLCIGLTLAIGTVSQANWGNSTGMMPFGGQSFSQPMQSFGSSTPWGGQSNNQSRYQPRYNPYNRGNGGYGRGYQQAPQSQPFGNMGMGSMPFGGMSQPQQQYRQPQSSFMMPGMDQGMRSMMEPGKIMAEEATPGVYMKPTWR</sequence>
<accession>A0A1W1DH64</accession>
<feature type="region of interest" description="Disordered" evidence="1">
    <location>
        <begin position="35"/>
        <end position="106"/>
    </location>
</feature>
<reference evidence="2" key="1">
    <citation type="submission" date="2016-10" db="EMBL/GenBank/DDBJ databases">
        <authorList>
            <person name="de Groot N.N."/>
        </authorList>
    </citation>
    <scope>NUCLEOTIDE SEQUENCE</scope>
</reference>
<dbReference type="AlphaFoldDB" id="A0A1W1DH64"/>
<evidence type="ECO:0000256" key="1">
    <source>
        <dbReference type="SAM" id="MobiDB-lite"/>
    </source>
</evidence>
<gene>
    <name evidence="2" type="ORF">MNB_SUP05-12-433</name>
</gene>
<organism evidence="2">
    <name type="scientific">hydrothermal vent metagenome</name>
    <dbReference type="NCBI Taxonomy" id="652676"/>
    <lineage>
        <taxon>unclassified sequences</taxon>
        <taxon>metagenomes</taxon>
        <taxon>ecological metagenomes</taxon>
    </lineage>
</organism>
<feature type="compositionally biased region" description="Polar residues" evidence="1">
    <location>
        <begin position="36"/>
        <end position="61"/>
    </location>
</feature>
<evidence type="ECO:0000313" key="2">
    <source>
        <dbReference type="EMBL" id="SFV80616.1"/>
    </source>
</evidence>
<feature type="compositionally biased region" description="Low complexity" evidence="1">
    <location>
        <begin position="87"/>
        <end position="106"/>
    </location>
</feature>
<protein>
    <submittedName>
        <fullName evidence="2">Uncharacterized protein</fullName>
    </submittedName>
</protein>
<name>A0A1W1DH64_9ZZZZ</name>
<dbReference type="EMBL" id="FPHT01000111">
    <property type="protein sequence ID" value="SFV80616.1"/>
    <property type="molecule type" value="Genomic_DNA"/>
</dbReference>
<proteinExistence type="predicted"/>